<accession>A0A8S5NI11</accession>
<dbReference type="EMBL" id="BK015176">
    <property type="protein sequence ID" value="DAD94461.1"/>
    <property type="molecule type" value="Genomic_DNA"/>
</dbReference>
<name>A0A8S5NI11_9CAUD</name>
<sequence length="68" mass="8193">MAYCQRCGEYCQDHYTYCKRCYFELRQPFGKAIERAHKCRKCGCTIYGRYNYCLSCAQRKGFINKSNY</sequence>
<reference evidence="1" key="1">
    <citation type="journal article" date="2021" name="Proc. Natl. Acad. Sci. U.S.A.">
        <title>A Catalog of Tens of Thousands of Viruses from Human Metagenomes Reveals Hidden Associations with Chronic Diseases.</title>
        <authorList>
            <person name="Tisza M.J."/>
            <person name="Buck C.B."/>
        </authorList>
    </citation>
    <scope>NUCLEOTIDE SEQUENCE</scope>
    <source>
        <strain evidence="1">CttFh17</strain>
    </source>
</reference>
<organism evidence="1">
    <name type="scientific">Siphoviridae sp. cttFh17</name>
    <dbReference type="NCBI Taxonomy" id="2826491"/>
    <lineage>
        <taxon>Viruses</taxon>
        <taxon>Duplodnaviria</taxon>
        <taxon>Heunggongvirae</taxon>
        <taxon>Uroviricota</taxon>
        <taxon>Caudoviricetes</taxon>
    </lineage>
</organism>
<protein>
    <submittedName>
        <fullName evidence="1">Double zinc ribbon protein</fullName>
    </submittedName>
</protein>
<proteinExistence type="predicted"/>
<evidence type="ECO:0000313" key="1">
    <source>
        <dbReference type="EMBL" id="DAD94461.1"/>
    </source>
</evidence>